<feature type="region of interest" description="Disordered" evidence="8">
    <location>
        <begin position="1174"/>
        <end position="1227"/>
    </location>
</feature>
<feature type="region of interest" description="Disordered" evidence="8">
    <location>
        <begin position="1386"/>
        <end position="1415"/>
    </location>
</feature>
<feature type="compositionally biased region" description="Basic and acidic residues" evidence="8">
    <location>
        <begin position="1935"/>
        <end position="1944"/>
    </location>
</feature>
<feature type="region of interest" description="Disordered" evidence="8">
    <location>
        <begin position="1686"/>
        <end position="2086"/>
    </location>
</feature>
<feature type="region of interest" description="Disordered" evidence="8">
    <location>
        <begin position="56"/>
        <end position="90"/>
    </location>
</feature>
<feature type="region of interest" description="Disordered" evidence="8">
    <location>
        <begin position="1309"/>
        <end position="1343"/>
    </location>
</feature>
<feature type="compositionally biased region" description="Basic and acidic residues" evidence="8">
    <location>
        <begin position="451"/>
        <end position="462"/>
    </location>
</feature>
<feature type="region of interest" description="Disordered" evidence="8">
    <location>
        <begin position="445"/>
        <end position="478"/>
    </location>
</feature>
<feature type="compositionally biased region" description="Low complexity" evidence="8">
    <location>
        <begin position="1958"/>
        <end position="1999"/>
    </location>
</feature>
<proteinExistence type="predicted"/>
<evidence type="ECO:0000256" key="2">
    <source>
        <dbReference type="ARBA" id="ARBA00022490"/>
    </source>
</evidence>
<feature type="compositionally biased region" description="Low complexity" evidence="8">
    <location>
        <begin position="1900"/>
        <end position="1919"/>
    </location>
</feature>
<feature type="compositionally biased region" description="Polar residues" evidence="8">
    <location>
        <begin position="1853"/>
        <end position="1863"/>
    </location>
</feature>
<dbReference type="PANTHER" id="PTHR11501:SF16">
    <property type="entry name" value="MICROTUBULE-ASSOCIATED PROTEIN 4"/>
    <property type="match status" value="1"/>
</dbReference>
<feature type="region of interest" description="Disordered" evidence="8">
    <location>
        <begin position="2167"/>
        <end position="2247"/>
    </location>
</feature>
<dbReference type="GO" id="GO:0005874">
    <property type="term" value="C:microtubule"/>
    <property type="evidence" value="ECO:0007669"/>
    <property type="project" value="UniProtKB-KW"/>
</dbReference>
<feature type="compositionally biased region" description="Basic and acidic residues" evidence="8">
    <location>
        <begin position="616"/>
        <end position="625"/>
    </location>
</feature>
<dbReference type="GO" id="GO:0043005">
    <property type="term" value="C:neuron projection"/>
    <property type="evidence" value="ECO:0007669"/>
    <property type="project" value="TreeGrafter"/>
</dbReference>
<evidence type="ECO:0000313" key="10">
    <source>
        <dbReference type="Proteomes" id="UP000472268"/>
    </source>
</evidence>
<organism evidence="9 10">
    <name type="scientific">Suricata suricatta</name>
    <name type="common">Meerkat</name>
    <dbReference type="NCBI Taxonomy" id="37032"/>
    <lineage>
        <taxon>Eukaryota</taxon>
        <taxon>Metazoa</taxon>
        <taxon>Chordata</taxon>
        <taxon>Craniata</taxon>
        <taxon>Vertebrata</taxon>
        <taxon>Euteleostomi</taxon>
        <taxon>Mammalia</taxon>
        <taxon>Eutheria</taxon>
        <taxon>Laurasiatheria</taxon>
        <taxon>Carnivora</taxon>
        <taxon>Feliformia</taxon>
        <taxon>Herpestidae</taxon>
        <taxon>Suricata</taxon>
    </lineage>
</organism>
<feature type="compositionally biased region" description="Polar residues" evidence="8">
    <location>
        <begin position="1800"/>
        <end position="1817"/>
    </location>
</feature>
<dbReference type="PROSITE" id="PS00229">
    <property type="entry name" value="TAU_MAP_1"/>
    <property type="match status" value="3"/>
</dbReference>
<name>A0A673TZ67_SURSU</name>
<feature type="compositionally biased region" description="Basic and acidic residues" evidence="8">
    <location>
        <begin position="1865"/>
        <end position="1882"/>
    </location>
</feature>
<dbReference type="CTD" id="4134"/>
<feature type="region of interest" description="Disordered" evidence="8">
    <location>
        <begin position="1127"/>
        <end position="1158"/>
    </location>
</feature>
<keyword evidence="6 7" id="KW-0206">Cytoskeleton</keyword>
<feature type="compositionally biased region" description="Basic and acidic residues" evidence="8">
    <location>
        <begin position="956"/>
        <end position="977"/>
    </location>
</feature>
<reference evidence="9 10" key="1">
    <citation type="submission" date="2019-05" db="EMBL/GenBank/DDBJ databases">
        <title>A Chromosome-scale Meerkat (S. suricatta) Genome Assembly.</title>
        <authorList>
            <person name="Dudchenko O."/>
            <person name="Lieberman Aiden E."/>
            <person name="Tung J."/>
            <person name="Barreiro L.B."/>
            <person name="Clutton-Brock T.H."/>
        </authorList>
    </citation>
    <scope>NUCLEOTIDE SEQUENCE [LARGE SCALE GENOMIC DNA]</scope>
</reference>
<gene>
    <name evidence="9" type="primary">MAP4</name>
</gene>
<dbReference type="PROSITE" id="PS51491">
    <property type="entry name" value="TAU_MAP_2"/>
    <property type="match status" value="4"/>
</dbReference>
<dbReference type="Proteomes" id="UP000472268">
    <property type="component" value="Chromosome 12"/>
</dbReference>
<feature type="region of interest" description="Disordered" evidence="8">
    <location>
        <begin position="572"/>
        <end position="704"/>
    </location>
</feature>
<evidence type="ECO:0000256" key="4">
    <source>
        <dbReference type="ARBA" id="ARBA00022701"/>
    </source>
</evidence>
<feature type="compositionally biased region" description="Low complexity" evidence="8">
    <location>
        <begin position="629"/>
        <end position="639"/>
    </location>
</feature>
<dbReference type="InterPro" id="IPR001084">
    <property type="entry name" value="MAP_tubulin-bd_rpt"/>
</dbReference>
<feature type="compositionally biased region" description="Basic and acidic residues" evidence="8">
    <location>
        <begin position="1326"/>
        <end position="1336"/>
    </location>
</feature>
<feature type="region of interest" description="Disordered" evidence="8">
    <location>
        <begin position="825"/>
        <end position="905"/>
    </location>
</feature>
<dbReference type="PANTHER" id="PTHR11501">
    <property type="entry name" value="MICROTUBULE-ASSOCIATED PROTEIN"/>
    <property type="match status" value="1"/>
</dbReference>
<dbReference type="GO" id="GO:0008017">
    <property type="term" value="F:microtubule binding"/>
    <property type="evidence" value="ECO:0007669"/>
    <property type="project" value="InterPro"/>
</dbReference>
<reference evidence="9" key="2">
    <citation type="submission" date="2025-08" db="UniProtKB">
        <authorList>
            <consortium name="Ensembl"/>
        </authorList>
    </citation>
    <scope>IDENTIFICATION</scope>
</reference>
<dbReference type="Ensembl" id="ENSSSUT00005019675.1">
    <property type="protein sequence ID" value="ENSSSUP00005017259.1"/>
    <property type="gene ID" value="ENSSSUG00005010773.1"/>
</dbReference>
<dbReference type="OMA" id="TCKIMEL"/>
<feature type="region of interest" description="Disordered" evidence="8">
    <location>
        <begin position="2103"/>
        <end position="2125"/>
    </location>
</feature>
<feature type="compositionally biased region" description="Basic and acidic residues" evidence="8">
    <location>
        <begin position="56"/>
        <end position="67"/>
    </location>
</feature>
<evidence type="ECO:0000313" key="9">
    <source>
        <dbReference type="Ensembl" id="ENSSSUP00005017259.1"/>
    </source>
</evidence>
<feature type="compositionally biased region" description="Basic and acidic residues" evidence="8">
    <location>
        <begin position="574"/>
        <end position="589"/>
    </location>
</feature>
<feature type="region of interest" description="Disordered" evidence="8">
    <location>
        <begin position="984"/>
        <end position="1003"/>
    </location>
</feature>
<feature type="compositionally biased region" description="Basic and acidic residues" evidence="8">
    <location>
        <begin position="984"/>
        <end position="994"/>
    </location>
</feature>
<keyword evidence="5" id="KW-0677">Repeat</keyword>
<dbReference type="GeneID" id="115275308"/>
<sequence length="2247" mass="238525">MADLSLADALTEPPPEIEEEIKRDFISTLEAEAFDDVVGETVGKTDYIPLLDVDEKTGNSESKKKPCSETSQVEGTPCSKATGLANGDHGMEGIDTAGSPTQFLDEKMTFQGYQNIQNWPENTNFCFEPEQLVNPPQTDPFKMHHDDGLEDFLYLPSGTTNASAFTEQNNPLQDSYGLFPCDTFAPANNVPQGWPVEAPNSAHPESFISPMATTQPLQPTADLAEEIEVKKRAEERAPTEALEIMMGLKADDMTPSRETEMSPAKDMAPATETEVALFKDMEPSTKSDVTLAETMESDMVLVKDMVLPRETEEAPVKDVILSTETDLSLAKDMVLPTETEVAPAKDEIPFKETERAPPIKMDFSPDEGMVAPTHRQMTPAKGVESLSETEVALVKDAVSPTVTSSAKEVTSSSETEVALTGDMALPPETKVILTKDEALPPETKVAPVKDTAPHPDTEKAPVKDMAPSPETEMAPGKDAALPQETDVALAKDLASPLETEMALGKNVAVPPETEVTLIKDMPQPPETEIALAKDMALPSGTEVTLSPAKDIVPPSEMEVAAVPVKDTEIAQTQEEAREEAQLKSPRDEGQSATFIISPEPVTAMGQKYSMPTDEDSVLKKQEEKTPFNSQPSEVSSESSGTAPTQGKQVCRPSDRRSARPRPARVPPELLGVSSPRKTLDPGPGPCSLSELGWVSGPSPCGEPGIQRKTVHVGFLEPKRDFGREAWDIESPPMMMKKKKKKPKQKRYSQPRAGGPWDDDSVYDHKGHPFAADPQKSGVLPSLSTTMGMEGGPASRETLKKEYEMETTAAKLVADNIISESLSVPLCPLEEPPKTAGSSQPKPRIEAEVKGNKSVPLGQDQKSLQQDERKSQPAPHPKTPVDKNQTVVGSPDLKGPLTEGSVHRVEIPLEIRPKESCSPVLDQEAVGGGSKPIAGKVLPNLVPTSPTGTSLGSSLKEGNDESKVTELQKDRQKEFSEGAEEIKELTKEAFPKQKQEMSISASKQLQDEVLVQVPELGNEPSQRMAGDGRSRKGRAGSGKVRASSGKGRARSEPQFLLESWKDGPAFLAPSESTPRTERMTAGQKGEELGSSQRPGTTADLPEAVVMGKPMETADPKGASTLQTLVHLGNGSGMTQTSGARAEQGAAAVDMGVSNQSKEGKCPWIDSEAAAAPWIYEKPKKKSGEGKPKKFKNNYPTQPALMESKEEIPSLPFEGKDRDAGSTPHQNKDLGLPFPLTHDPLFSQALAIPTVEVGDRKGRNVEVNSFELGTLGGNKTNTVRDSAVIEPATKVTDVSCQDQIQGAGFVPSVLSEENKTDAARGHTAVADKPNKRSNDGKSKKVKNSFPEKHLLENKIDATKIHVPMETTGDHRIEGMGYVDENRNITFTCPRTPPGLMNKSAPPEARESAACEGPPTPASQVVKEGVSFPKSLAESGQETTLAQISKSLVVNNCSKDGVPDQERPKGPSAVMPSTSMGGRVTLTSTAATETVNSQGERCLKNKGELADPMKTEAGIEGRHVIGESESGPSGVSKHSVEKMTELAKEHLLPGVPREDQSLTGEVRVLEMCADRNNFPVHPVTKREESEEGAAPVQIPDLLGIKAQKPNLCEDQNADSSNSKDPDGLNKEADRALLPPKSEKNKVEEVSLTSQITESDLISLATPEFQSNSLDDKAAATPLQVVDQLVVTASEDLGLPEPKDKILEAPDTVTEKSEPKAPGEGKKEDKGRVAEPMKGYMRPTKSRGLTPLLPKSAVQERDRAKQLKSSGISKPEEGRPAGSVTGNDITTPPNKELPPSPEKKTKPLATTQPAKTSTSKAKTQPTPVPKQPAPTTFGGSNKKPMSLAAGFVPAAPPKRSAATTARPSTLPSKDAKSKPVAEAKIPEKRASPSKPASAPVLRPGTKSTQTVPKATAAATPASAGPSSRSPPMPVPKRPTTIKTEGKPADMKKTATKSAPADLSRPKSTSTTSVKKNTTVPGAAPAAGVAPSRAKPTSTPPRSSGTPSSDKKPTSAKPSSSAPKLSRLSTNASTPDLKNIRSKVGSTENMKHQPGGGRAKIEKKTEAAATARKPEPNAVTKTAGPIASAQKPPAGKVQIVSKKVSYSHIQSKCGSKDNIKHVPGGGNVQIQNKKVDISKVSSKCGSKANIKHKPGGGDVKIESQKLNFKEKAQAKVGSLDNVGHLPAGGAVKTEGGGSEAPPCPGPPAGEEPASPEAAPEAGAPTSASGLSGHPTLAGGGDQREAQTLDSQIQETN</sequence>
<reference evidence="9" key="3">
    <citation type="submission" date="2025-09" db="UniProtKB">
        <authorList>
            <consortium name="Ensembl"/>
        </authorList>
    </citation>
    <scope>IDENTIFICATION</scope>
</reference>
<feature type="compositionally biased region" description="Basic residues" evidence="8">
    <location>
        <begin position="735"/>
        <end position="748"/>
    </location>
</feature>
<feature type="region of interest" description="Disordered" evidence="8">
    <location>
        <begin position="1571"/>
        <end position="1645"/>
    </location>
</feature>
<dbReference type="RefSeq" id="XP_029774863.1">
    <property type="nucleotide sequence ID" value="XM_029919003.1"/>
</dbReference>
<feature type="compositionally biased region" description="Basic and acidic residues" evidence="8">
    <location>
        <begin position="1693"/>
        <end position="1727"/>
    </location>
</feature>
<feature type="region of interest" description="Disordered" evidence="8">
    <location>
        <begin position="919"/>
        <end position="977"/>
    </location>
</feature>
<feature type="compositionally biased region" description="Low complexity" evidence="8">
    <location>
        <begin position="2201"/>
        <end position="2220"/>
    </location>
</feature>
<evidence type="ECO:0000256" key="8">
    <source>
        <dbReference type="SAM" id="MobiDB-lite"/>
    </source>
</evidence>
<feature type="compositionally biased region" description="Low complexity" evidence="8">
    <location>
        <begin position="2006"/>
        <end position="2020"/>
    </location>
</feature>
<evidence type="ECO:0000256" key="3">
    <source>
        <dbReference type="ARBA" id="ARBA00022553"/>
    </source>
</evidence>
<feature type="compositionally biased region" description="Basic and acidic residues" evidence="8">
    <location>
        <begin position="1201"/>
        <end position="1218"/>
    </location>
</feature>
<dbReference type="GO" id="GO:0000226">
    <property type="term" value="P:microtubule cytoskeleton organization"/>
    <property type="evidence" value="ECO:0007669"/>
    <property type="project" value="TreeGrafter"/>
</dbReference>
<evidence type="ECO:0000256" key="5">
    <source>
        <dbReference type="ARBA" id="ARBA00022737"/>
    </source>
</evidence>
<feature type="compositionally biased region" description="Low complexity" evidence="8">
    <location>
        <begin position="942"/>
        <end position="954"/>
    </location>
</feature>
<dbReference type="GO" id="GO:0031175">
    <property type="term" value="P:neuron projection development"/>
    <property type="evidence" value="ECO:0007669"/>
    <property type="project" value="TreeGrafter"/>
</dbReference>
<feature type="region of interest" description="Disordered" evidence="8">
    <location>
        <begin position="1515"/>
        <end position="1535"/>
    </location>
</feature>
<comment type="subcellular location">
    <subcellularLocation>
        <location evidence="1 7">Cytoplasm</location>
        <location evidence="1 7">Cytoskeleton</location>
    </subcellularLocation>
</comment>
<keyword evidence="2 7" id="KW-0963">Cytoplasm</keyword>
<protein>
    <recommendedName>
        <fullName evidence="7">Microtubule-associated protein</fullName>
    </recommendedName>
</protein>
<feature type="region of interest" description="Disordered" evidence="8">
    <location>
        <begin position="1453"/>
        <end position="1474"/>
    </location>
</feature>
<feature type="region of interest" description="Disordered" evidence="8">
    <location>
        <begin position="1009"/>
        <end position="1098"/>
    </location>
</feature>
<dbReference type="Pfam" id="PF00418">
    <property type="entry name" value="Tubulin-binding"/>
    <property type="match status" value="4"/>
</dbReference>
<dbReference type="InterPro" id="IPR027324">
    <property type="entry name" value="MAP2/MAP4/Tau"/>
</dbReference>
<feature type="compositionally biased region" description="Polar residues" evidence="8">
    <location>
        <begin position="2238"/>
        <end position="2247"/>
    </location>
</feature>
<evidence type="ECO:0000256" key="1">
    <source>
        <dbReference type="ARBA" id="ARBA00004245"/>
    </source>
</evidence>
<evidence type="ECO:0000256" key="7">
    <source>
        <dbReference type="RuleBase" id="RU000686"/>
    </source>
</evidence>
<keyword evidence="3" id="KW-0597">Phosphoprotein</keyword>
<evidence type="ECO:0000256" key="6">
    <source>
        <dbReference type="ARBA" id="ARBA00023212"/>
    </source>
</evidence>
<keyword evidence="10" id="KW-1185">Reference proteome</keyword>
<feature type="region of interest" description="Disordered" evidence="8">
    <location>
        <begin position="725"/>
        <end position="798"/>
    </location>
</feature>
<accession>A0A673TZ67</accession>
<keyword evidence="4 7" id="KW-0493">Microtubule</keyword>
<feature type="compositionally biased region" description="Basic and acidic residues" evidence="8">
    <location>
        <begin position="1614"/>
        <end position="1641"/>
    </location>
</feature>
<feature type="compositionally biased region" description="Polar residues" evidence="8">
    <location>
        <begin position="1776"/>
        <end position="1785"/>
    </location>
</feature>